<protein>
    <submittedName>
        <fullName evidence="8">Mitochondrial fission protein</fullName>
        <ecNumber evidence="8">1.14.11.27</ecNumber>
    </submittedName>
</protein>
<keyword evidence="8" id="KW-0560">Oxidoreductase</keyword>
<feature type="region of interest" description="Disordered" evidence="5">
    <location>
        <begin position="93"/>
        <end position="169"/>
    </location>
</feature>
<dbReference type="GO" id="GO:0034993">
    <property type="term" value="C:meiotic nuclear membrane microtubule tethering complex"/>
    <property type="evidence" value="ECO:0007669"/>
    <property type="project" value="TreeGrafter"/>
</dbReference>
<dbReference type="PANTHER" id="PTHR12911">
    <property type="entry name" value="SAD1/UNC-84-LIKE PROTEIN-RELATED"/>
    <property type="match status" value="1"/>
</dbReference>
<proteinExistence type="predicted"/>
<feature type="transmembrane region" description="Helical" evidence="6">
    <location>
        <begin position="309"/>
        <end position="327"/>
    </location>
</feature>
<keyword evidence="9" id="KW-1185">Reference proteome</keyword>
<dbReference type="AlphaFoldDB" id="A0AAF0DE24"/>
<feature type="region of interest" description="Disordered" evidence="5">
    <location>
        <begin position="1"/>
        <end position="54"/>
    </location>
</feature>
<dbReference type="PANTHER" id="PTHR12911:SF8">
    <property type="entry name" value="KLAROID PROTEIN-RELATED"/>
    <property type="match status" value="1"/>
</dbReference>
<evidence type="ECO:0000313" key="8">
    <source>
        <dbReference type="EMBL" id="WEW56911.1"/>
    </source>
</evidence>
<comment type="subcellular location">
    <subcellularLocation>
        <location evidence="1">Membrane</location>
    </subcellularLocation>
</comment>
<dbReference type="Gene3D" id="2.60.120.260">
    <property type="entry name" value="Galactose-binding domain-like"/>
    <property type="match status" value="1"/>
</dbReference>
<keyword evidence="4 6" id="KW-0472">Membrane</keyword>
<accession>A0AAF0DE24</accession>
<feature type="region of interest" description="Disordered" evidence="5">
    <location>
        <begin position="519"/>
        <end position="539"/>
    </location>
</feature>
<dbReference type="InterPro" id="IPR045119">
    <property type="entry name" value="SUN1-5"/>
</dbReference>
<dbReference type="GO" id="GO:0140680">
    <property type="term" value="F:histone H3K36me/H3K36me2 demethylase activity"/>
    <property type="evidence" value="ECO:0007669"/>
    <property type="project" value="UniProtKB-EC"/>
</dbReference>
<feature type="compositionally biased region" description="Low complexity" evidence="5">
    <location>
        <begin position="10"/>
        <end position="29"/>
    </location>
</feature>
<dbReference type="Proteomes" id="UP001219355">
    <property type="component" value="Chromosome 1"/>
</dbReference>
<gene>
    <name evidence="8" type="primary">MDV1_3</name>
    <name evidence="8" type="ORF">PRK78_002368</name>
</gene>
<name>A0AAF0DE24_9EURO</name>
<reference evidence="8" key="1">
    <citation type="submission" date="2023-03" db="EMBL/GenBank/DDBJ databases">
        <title>Emydomyces testavorans Genome Sequence.</title>
        <authorList>
            <person name="Hoyer L."/>
        </authorList>
    </citation>
    <scope>NUCLEOTIDE SEQUENCE</scope>
    <source>
        <strain evidence="8">16-2883</strain>
    </source>
</reference>
<feature type="compositionally biased region" description="Polar residues" evidence="5">
    <location>
        <begin position="230"/>
        <end position="240"/>
    </location>
</feature>
<dbReference type="EMBL" id="CP120627">
    <property type="protein sequence ID" value="WEW56911.1"/>
    <property type="molecule type" value="Genomic_DNA"/>
</dbReference>
<organism evidence="8 9">
    <name type="scientific">Emydomyces testavorans</name>
    <dbReference type="NCBI Taxonomy" id="2070801"/>
    <lineage>
        <taxon>Eukaryota</taxon>
        <taxon>Fungi</taxon>
        <taxon>Dikarya</taxon>
        <taxon>Ascomycota</taxon>
        <taxon>Pezizomycotina</taxon>
        <taxon>Eurotiomycetes</taxon>
        <taxon>Eurotiomycetidae</taxon>
        <taxon>Onygenales</taxon>
        <taxon>Nannizziopsiaceae</taxon>
        <taxon>Emydomyces</taxon>
    </lineage>
</organism>
<evidence type="ECO:0000256" key="6">
    <source>
        <dbReference type="SAM" id="Phobius"/>
    </source>
</evidence>
<evidence type="ECO:0000259" key="7">
    <source>
        <dbReference type="PROSITE" id="PS51469"/>
    </source>
</evidence>
<dbReference type="InterPro" id="IPR012919">
    <property type="entry name" value="SUN_dom"/>
</dbReference>
<sequence>MAGSRRLRSGRSVSQDPAGQQSQQTGQSTVPPADQKDSAAQLNPSPGNPLLPGVQAQHSFVYGVTASPSFPRQLRTSPPTGATQVGVDLAQRSGETKAHDFERIEGDARANPGTGRITRFGTQREVNRKSASPTRRGPGRRPRTREVTPDDQLLGSLREVSEEAEERKERIFPSIEESSVSWNTERHVIGYPQSSRATDAPVGSFHQGQEQGGVQGSARPITDPPLRPFPSSQPLANPRSSARVRLGPGSVASVQPAPQLGTIPVLNPSQQESEFRSAPAPRKTPLSSTSLPPPLATRRAQRRCSISRIAIMLMILLLAVGGLFARFDDLKAVIPRVFSLSTSFCGAQPAAAQYAEAFNKFSAGVDQRLMDMSREMAAIKDEWNKRLPHLKQAIWPEVEDPLLPRRINWFSTGLGALVDPYLTTSIRPGLLARSTERAAGTKRTNPPAAALTRWDEHGDCWCVPDHPSEIQLAVLLGRPLVPEEVVVEHIQKEATLDPESAPRDMELWVEYVARSEHVTPSTIPGSKATATPSAAQFNSPADARAAFSAPLSPSQREDIVSTLRMVYPDEPETAYSDDTNLGANYYRVGKFQYDINGKHNIQRFQLDAVIDLTDVRVKQAVVRVKSNWGSKSTCLYRVRLHGHM</sequence>
<dbReference type="PROSITE" id="PS51469">
    <property type="entry name" value="SUN"/>
    <property type="match status" value="1"/>
</dbReference>
<evidence type="ECO:0000256" key="1">
    <source>
        <dbReference type="ARBA" id="ARBA00004370"/>
    </source>
</evidence>
<feature type="region of interest" description="Disordered" evidence="5">
    <location>
        <begin position="191"/>
        <end position="298"/>
    </location>
</feature>
<evidence type="ECO:0000256" key="5">
    <source>
        <dbReference type="SAM" id="MobiDB-lite"/>
    </source>
</evidence>
<evidence type="ECO:0000256" key="2">
    <source>
        <dbReference type="ARBA" id="ARBA00022692"/>
    </source>
</evidence>
<dbReference type="Pfam" id="PF07738">
    <property type="entry name" value="Sad1_UNC"/>
    <property type="match status" value="2"/>
</dbReference>
<feature type="compositionally biased region" description="Basic and acidic residues" evidence="5">
    <location>
        <begin position="94"/>
        <end position="108"/>
    </location>
</feature>
<evidence type="ECO:0000256" key="3">
    <source>
        <dbReference type="ARBA" id="ARBA00022989"/>
    </source>
</evidence>
<evidence type="ECO:0000256" key="4">
    <source>
        <dbReference type="ARBA" id="ARBA00023136"/>
    </source>
</evidence>
<keyword evidence="3 6" id="KW-1133">Transmembrane helix</keyword>
<evidence type="ECO:0000313" key="9">
    <source>
        <dbReference type="Proteomes" id="UP001219355"/>
    </source>
</evidence>
<dbReference type="EC" id="1.14.11.27" evidence="8"/>
<dbReference type="GO" id="GO:0043495">
    <property type="term" value="F:protein-membrane adaptor activity"/>
    <property type="evidence" value="ECO:0007669"/>
    <property type="project" value="TreeGrafter"/>
</dbReference>
<feature type="compositionally biased region" description="Basic and acidic residues" evidence="5">
    <location>
        <begin position="159"/>
        <end position="169"/>
    </location>
</feature>
<feature type="compositionally biased region" description="Low complexity" evidence="5">
    <location>
        <begin position="42"/>
        <end position="53"/>
    </location>
</feature>
<feature type="domain" description="SUN" evidence="7">
    <location>
        <begin position="415"/>
        <end position="644"/>
    </location>
</feature>
<keyword evidence="2 6" id="KW-0812">Transmembrane</keyword>